<sequence>MPITQHFMVGSEDFNVPYFIESITFDDKEQKFKDGWCIEKSFKPYNLIFYYCKNTKDIDPLLFFCVAANPPESDPRYQLNTELNPPSSRFYVFRKGSDELWGKSELHNPPTGFLMLKGTEKNYSTTYYSSSSNRDGVDIQEIKADLDEIHGARNCTSHSDYLKTSTKENKSLQITFKSILNGKTFTFYSTEPEHSKLTLKALDGKSSSGEENSKADDEMMWKKRFIAFGSLIFYTGLVLGVAKPKGQGDYWGYLRMQSCLVKITLTNTLESQGCGISARINQQSEWHDIKDETQLTNYKP</sequence>
<comment type="caution">
    <text evidence="1">The sequence shown here is derived from an EMBL/GenBank/DDBJ whole genome shotgun (WGS) entry which is preliminary data.</text>
</comment>
<dbReference type="Proteomes" id="UP001214638">
    <property type="component" value="Unassembled WGS sequence"/>
</dbReference>
<evidence type="ECO:0000313" key="1">
    <source>
        <dbReference type="EMBL" id="KAK2195179.1"/>
    </source>
</evidence>
<gene>
    <name evidence="1" type="ORF">BdWA1_003481</name>
</gene>
<accession>A0AAD9PHX3</accession>
<reference evidence="1" key="1">
    <citation type="journal article" date="2023" name="Nat. Microbiol.">
        <title>Babesia duncani multi-omics identifies virulence factors and drug targets.</title>
        <authorList>
            <person name="Singh P."/>
            <person name="Lonardi S."/>
            <person name="Liang Q."/>
            <person name="Vydyam P."/>
            <person name="Khabirova E."/>
            <person name="Fang T."/>
            <person name="Gihaz S."/>
            <person name="Thekkiniath J."/>
            <person name="Munshi M."/>
            <person name="Abel S."/>
            <person name="Ciampossin L."/>
            <person name="Batugedara G."/>
            <person name="Gupta M."/>
            <person name="Lu X.M."/>
            <person name="Lenz T."/>
            <person name="Chakravarty S."/>
            <person name="Cornillot E."/>
            <person name="Hu Y."/>
            <person name="Ma W."/>
            <person name="Gonzalez L.M."/>
            <person name="Sanchez S."/>
            <person name="Estrada K."/>
            <person name="Sanchez-Flores A."/>
            <person name="Montero E."/>
            <person name="Harb O.S."/>
            <person name="Le Roch K.G."/>
            <person name="Mamoun C.B."/>
        </authorList>
    </citation>
    <scope>NUCLEOTIDE SEQUENCE</scope>
    <source>
        <strain evidence="1">WA1</strain>
    </source>
</reference>
<name>A0AAD9PHX3_9APIC</name>
<dbReference type="RefSeq" id="XP_067802022.1">
    <property type="nucleotide sequence ID" value="XM_067948491.1"/>
</dbReference>
<evidence type="ECO:0000313" key="2">
    <source>
        <dbReference type="Proteomes" id="UP001214638"/>
    </source>
</evidence>
<dbReference type="AlphaFoldDB" id="A0AAD9PHX3"/>
<dbReference type="GeneID" id="94337778"/>
<proteinExistence type="predicted"/>
<dbReference type="EMBL" id="JALLKP010000005">
    <property type="protein sequence ID" value="KAK2195179.1"/>
    <property type="molecule type" value="Genomic_DNA"/>
</dbReference>
<organism evidence="1 2">
    <name type="scientific">Babesia duncani</name>
    <dbReference type="NCBI Taxonomy" id="323732"/>
    <lineage>
        <taxon>Eukaryota</taxon>
        <taxon>Sar</taxon>
        <taxon>Alveolata</taxon>
        <taxon>Apicomplexa</taxon>
        <taxon>Aconoidasida</taxon>
        <taxon>Piroplasmida</taxon>
        <taxon>Babesiidae</taxon>
        <taxon>Babesia</taxon>
    </lineage>
</organism>
<keyword evidence="2" id="KW-1185">Reference proteome</keyword>
<protein>
    <submittedName>
        <fullName evidence="1">Uncharacterized protein</fullName>
    </submittedName>
</protein>
<dbReference type="KEGG" id="bdw:94337778"/>